<dbReference type="EMBL" id="BGZK01000112">
    <property type="protein sequence ID" value="GBP19876.1"/>
    <property type="molecule type" value="Genomic_DNA"/>
</dbReference>
<sequence>MRTGGRRRRPPRSGTRYLMSSFLGMSAVSHLRLAIAPHRGPHAKMNRIFLLLYVFRRRLNLEAGGRARCSPAIADIPITCTGLCGNAANSGHAPARRARIRALEGGVNGNERYNNSLWNSLMVHFGTTSDREISRLPRTVCAFGRRPYVIRFHKVRPERRRGPRALISVEYARVNKSREIGFSSDAGKASEPFGGCSLDESTDLSDTAQLAIFIRGVDKEFTVTEKLLALQPLKGTTTGEDIFNEVQKSRIETFHRENPKLEAHARPWMSKSRRSIAKARGKSEMFSQKTPRFGNYRTAVATEMSIENKKKRLPLENRNATCLIPAVRIRSGVGGDGRRARRPTRTSGTNFPASERVVKRYQIETAVPRIYTLVCGKVEFKSPAGCGPPLPAPARPGPAHQRLHYRADLFMPRENRITASCHTPFTRSRGVCSCGSS</sequence>
<organism evidence="1 2">
    <name type="scientific">Eumeta variegata</name>
    <name type="common">Bagworm moth</name>
    <name type="synonym">Eumeta japonica</name>
    <dbReference type="NCBI Taxonomy" id="151549"/>
    <lineage>
        <taxon>Eukaryota</taxon>
        <taxon>Metazoa</taxon>
        <taxon>Ecdysozoa</taxon>
        <taxon>Arthropoda</taxon>
        <taxon>Hexapoda</taxon>
        <taxon>Insecta</taxon>
        <taxon>Pterygota</taxon>
        <taxon>Neoptera</taxon>
        <taxon>Endopterygota</taxon>
        <taxon>Lepidoptera</taxon>
        <taxon>Glossata</taxon>
        <taxon>Ditrysia</taxon>
        <taxon>Tineoidea</taxon>
        <taxon>Psychidae</taxon>
        <taxon>Oiketicinae</taxon>
        <taxon>Eumeta</taxon>
    </lineage>
</organism>
<dbReference type="STRING" id="151549.A0A4C1U217"/>
<comment type="caution">
    <text evidence="1">The sequence shown here is derived from an EMBL/GenBank/DDBJ whole genome shotgun (WGS) entry which is preliminary data.</text>
</comment>
<dbReference type="PANTHER" id="PTHR45913:SF5">
    <property type="entry name" value="GENERAL TRANSCRIPTION FACTOR II-I REPEAT DOMAIN-CONTAINING PROTEIN 2A-LIKE PROTEIN"/>
    <property type="match status" value="1"/>
</dbReference>
<dbReference type="OrthoDB" id="7701213at2759"/>
<evidence type="ECO:0000313" key="1">
    <source>
        <dbReference type="EMBL" id="GBP19876.1"/>
    </source>
</evidence>
<reference evidence="1 2" key="1">
    <citation type="journal article" date="2019" name="Commun. Biol.">
        <title>The bagworm genome reveals a unique fibroin gene that provides high tensile strength.</title>
        <authorList>
            <person name="Kono N."/>
            <person name="Nakamura H."/>
            <person name="Ohtoshi R."/>
            <person name="Tomita M."/>
            <person name="Numata K."/>
            <person name="Arakawa K."/>
        </authorList>
    </citation>
    <scope>NUCLEOTIDE SEQUENCE [LARGE SCALE GENOMIC DNA]</scope>
</reference>
<accession>A0A4C1U217</accession>
<proteinExistence type="predicted"/>
<dbReference type="PANTHER" id="PTHR45913">
    <property type="entry name" value="EPM2A-INTERACTING PROTEIN 1"/>
    <property type="match status" value="1"/>
</dbReference>
<protein>
    <submittedName>
        <fullName evidence="1">General transcription factor II-I repeat domain-containing protein 2A</fullName>
    </submittedName>
</protein>
<dbReference type="AlphaFoldDB" id="A0A4C1U217"/>
<keyword evidence="2" id="KW-1185">Reference proteome</keyword>
<evidence type="ECO:0000313" key="2">
    <source>
        <dbReference type="Proteomes" id="UP000299102"/>
    </source>
</evidence>
<dbReference type="Proteomes" id="UP000299102">
    <property type="component" value="Unassembled WGS sequence"/>
</dbReference>
<gene>
    <name evidence="1" type="primary">GTF2IRD2</name>
    <name evidence="1" type="ORF">EVAR_75169_1</name>
</gene>
<name>A0A4C1U217_EUMVA</name>